<comment type="caution">
    <text evidence="1">The sequence shown here is derived from an EMBL/GenBank/DDBJ whole genome shotgun (WGS) entry which is preliminary data.</text>
</comment>
<dbReference type="EMBL" id="QOQD01000022">
    <property type="protein sequence ID" value="RCL71683.1"/>
    <property type="molecule type" value="Genomic_DNA"/>
</dbReference>
<dbReference type="AlphaFoldDB" id="A0A368DK81"/>
<organism evidence="1 2">
    <name type="scientific">PS1 clade bacterium</name>
    <dbReference type="NCBI Taxonomy" id="2175152"/>
    <lineage>
        <taxon>Bacteria</taxon>
        <taxon>Pseudomonadati</taxon>
        <taxon>Pseudomonadota</taxon>
        <taxon>Alphaproteobacteria</taxon>
        <taxon>PS1 clade</taxon>
    </lineage>
</organism>
<reference evidence="1 2" key="1">
    <citation type="journal article" date="2018" name="Microbiome">
        <title>Fine metagenomic profile of the Mediterranean stratified and mixed water columns revealed by assembly and recruitment.</title>
        <authorList>
            <person name="Haro-Moreno J.M."/>
            <person name="Lopez-Perez M."/>
            <person name="De La Torre J.R."/>
            <person name="Picazo A."/>
            <person name="Camacho A."/>
            <person name="Rodriguez-Valera F."/>
        </authorList>
    </citation>
    <scope>NUCLEOTIDE SEQUENCE [LARGE SCALE GENOMIC DNA]</scope>
    <source>
        <strain evidence="1">MED-G57</strain>
    </source>
</reference>
<proteinExistence type="predicted"/>
<evidence type="ECO:0000313" key="1">
    <source>
        <dbReference type="EMBL" id="RCL71683.1"/>
    </source>
</evidence>
<name>A0A368DK81_9PROT</name>
<dbReference type="Proteomes" id="UP000253570">
    <property type="component" value="Unassembled WGS sequence"/>
</dbReference>
<accession>A0A368DK81</accession>
<sequence>MLVTVNISKGFKTWTDMARSLEDEAGANGAKIIWAGTNPDESSVFVMMDVPDIEFMQTFGLRPDIKKAREDAGADVSSTTVITPIGDYWLG</sequence>
<evidence type="ECO:0000313" key="2">
    <source>
        <dbReference type="Proteomes" id="UP000253570"/>
    </source>
</evidence>
<protein>
    <recommendedName>
        <fullName evidence="3">GYD domain-containing protein</fullName>
    </recommendedName>
</protein>
<evidence type="ECO:0008006" key="3">
    <source>
        <dbReference type="Google" id="ProtNLM"/>
    </source>
</evidence>
<gene>
    <name evidence="1" type="ORF">DBW71_06385</name>
</gene>